<dbReference type="RefSeq" id="WP_134084468.1">
    <property type="nucleotide sequence ID" value="NZ_SOQX01000006.1"/>
</dbReference>
<evidence type="ECO:0000313" key="3">
    <source>
        <dbReference type="Proteomes" id="UP000294914"/>
    </source>
</evidence>
<comment type="caution">
    <text evidence="2">The sequence shown here is derived from an EMBL/GenBank/DDBJ whole genome shotgun (WGS) entry which is preliminary data.</text>
</comment>
<accession>A0A4R8IIF5</accession>
<dbReference type="InterPro" id="IPR007402">
    <property type="entry name" value="DUF455"/>
</dbReference>
<gene>
    <name evidence="2" type="ORF">EDC23_2209</name>
</gene>
<feature type="region of interest" description="Disordered" evidence="1">
    <location>
        <begin position="58"/>
        <end position="80"/>
    </location>
</feature>
<dbReference type="InterPro" id="IPR011197">
    <property type="entry name" value="UCP012318"/>
</dbReference>
<sequence length="279" mass="31268">MNQPDTPRPSSLVPRPSVFDEAETCLRACDPDTKLQLTRAVSAAWQAGALSCETGGEAVRLSEPGRPARPELVAPRDLPARSTASEAGRAALIHSICHIEFNAINLAWDAVYRFRGLPGAYYTDWIKVAREEAYHFSLLRDHLRHLGYDYGDFPAHNGLWEMCLQTAHDPLVRMALVPRVLEARGLDVTPGIMRKLEQSGDDNAVDLLRIIQRDEVGHVAIGSRWFRYLCEQRQLEPEATFRELFEQYMPGGGRGPLDRRSRLQAGFSEAELDYIEGVG</sequence>
<reference evidence="2 3" key="1">
    <citation type="submission" date="2019-03" db="EMBL/GenBank/DDBJ databases">
        <title>Genomic Encyclopedia of Type Strains, Phase IV (KMG-IV): sequencing the most valuable type-strain genomes for metagenomic binning, comparative biology and taxonomic classification.</title>
        <authorList>
            <person name="Goeker M."/>
        </authorList>
    </citation>
    <scope>NUCLEOTIDE SEQUENCE [LARGE SCALE GENOMIC DNA]</scope>
    <source>
        <strain evidence="2 3">DSM 16326</strain>
    </source>
</reference>
<dbReference type="InterPro" id="IPR009078">
    <property type="entry name" value="Ferritin-like_SF"/>
</dbReference>
<evidence type="ECO:0000256" key="1">
    <source>
        <dbReference type="SAM" id="MobiDB-lite"/>
    </source>
</evidence>
<dbReference type="EMBL" id="SOQX01000006">
    <property type="protein sequence ID" value="TDY00048.1"/>
    <property type="molecule type" value="Genomic_DNA"/>
</dbReference>
<proteinExistence type="predicted"/>
<organism evidence="2 3">
    <name type="scientific">Thiohalophilus thiocyanatoxydans</name>
    <dbReference type="NCBI Taxonomy" id="381308"/>
    <lineage>
        <taxon>Bacteria</taxon>
        <taxon>Pseudomonadati</taxon>
        <taxon>Pseudomonadota</taxon>
        <taxon>Gammaproteobacteria</taxon>
        <taxon>Thiohalomonadales</taxon>
        <taxon>Thiohalophilaceae</taxon>
        <taxon>Thiohalophilus</taxon>
    </lineage>
</organism>
<protein>
    <submittedName>
        <fullName evidence="2">Uncharacterized ferritin-like protein (DUF455 family)</fullName>
    </submittedName>
</protein>
<dbReference type="PANTHER" id="PTHR42782:SF4">
    <property type="entry name" value="DUF455 DOMAIN-CONTAINING PROTEIN"/>
    <property type="match status" value="1"/>
</dbReference>
<dbReference type="Pfam" id="PF04305">
    <property type="entry name" value="DUF455"/>
    <property type="match status" value="1"/>
</dbReference>
<dbReference type="AlphaFoldDB" id="A0A4R8IIF5"/>
<dbReference type="PANTHER" id="PTHR42782">
    <property type="entry name" value="SI:CH73-314G15.3"/>
    <property type="match status" value="1"/>
</dbReference>
<name>A0A4R8IIF5_9GAMM</name>
<keyword evidence="3" id="KW-1185">Reference proteome</keyword>
<dbReference type="OrthoDB" id="9778629at2"/>
<dbReference type="CDD" id="cd00657">
    <property type="entry name" value="Ferritin_like"/>
    <property type="match status" value="1"/>
</dbReference>
<dbReference type="SUPFAM" id="SSF47240">
    <property type="entry name" value="Ferritin-like"/>
    <property type="match status" value="1"/>
</dbReference>
<evidence type="ECO:0000313" key="2">
    <source>
        <dbReference type="EMBL" id="TDY00048.1"/>
    </source>
</evidence>
<dbReference type="PIRSF" id="PIRSF012318">
    <property type="entry name" value="UCP012318"/>
    <property type="match status" value="1"/>
</dbReference>
<dbReference type="Proteomes" id="UP000294914">
    <property type="component" value="Unassembled WGS sequence"/>
</dbReference>